<reference evidence="1" key="1">
    <citation type="submission" date="2020-03" db="EMBL/GenBank/DDBJ databases">
        <title>A high-quality chromosome-level genome assembly of a woody plant with both climbing and erect habits, Rhamnella rubrinervis.</title>
        <authorList>
            <person name="Lu Z."/>
            <person name="Yang Y."/>
            <person name="Zhu X."/>
            <person name="Sun Y."/>
        </authorList>
    </citation>
    <scope>NUCLEOTIDE SEQUENCE</scope>
    <source>
        <strain evidence="1">BYM</strain>
        <tissue evidence="1">Leaf</tissue>
    </source>
</reference>
<protein>
    <submittedName>
        <fullName evidence="1">Uncharacterized protein</fullName>
    </submittedName>
</protein>
<dbReference type="Proteomes" id="UP000796880">
    <property type="component" value="Unassembled WGS sequence"/>
</dbReference>
<sequence length="350" mass="38622">MEFIYTNSSDVLPPRVDFASISLEDARILLGEEQIVSQWILGCVERSVEVSYSLFLCLTFGPRWRLRVCSTIDTHGAFFTQFVMGPAGEASLGGWSRGCLGDIHDKKSLWLGKNFFDPNIIATEASAMRDWPSGAVLSSFTMRKSRATLSWLIRGINISDETTMSHMVDYYRSLFSASGLPAGFLEIRWDHSNSRSHSSGPKFKFHGASSESAVLDSMDKLIDHVGKLPFQDNKSSIELLTSMGFGDPLLPLLFGIAKNFTAVFISDGLGLSLPISSTENSSSQASPPLSRTACSCFAEDLSKFDGVFDAMRLLILWSGCRLGQIHLFWFRCLCARCGRDFGGLGNQNLK</sequence>
<accession>A0A8K0DNM9</accession>
<gene>
    <name evidence="1" type="ORF">FNV43_RR21577</name>
</gene>
<evidence type="ECO:0000313" key="2">
    <source>
        <dbReference type="Proteomes" id="UP000796880"/>
    </source>
</evidence>
<keyword evidence="2" id="KW-1185">Reference proteome</keyword>
<proteinExistence type="predicted"/>
<dbReference type="EMBL" id="VOIH02000010">
    <property type="protein sequence ID" value="KAF3434492.1"/>
    <property type="molecule type" value="Genomic_DNA"/>
</dbReference>
<comment type="caution">
    <text evidence="1">The sequence shown here is derived from an EMBL/GenBank/DDBJ whole genome shotgun (WGS) entry which is preliminary data.</text>
</comment>
<dbReference type="AlphaFoldDB" id="A0A8K0DNM9"/>
<organism evidence="1 2">
    <name type="scientific">Rhamnella rubrinervis</name>
    <dbReference type="NCBI Taxonomy" id="2594499"/>
    <lineage>
        <taxon>Eukaryota</taxon>
        <taxon>Viridiplantae</taxon>
        <taxon>Streptophyta</taxon>
        <taxon>Embryophyta</taxon>
        <taxon>Tracheophyta</taxon>
        <taxon>Spermatophyta</taxon>
        <taxon>Magnoliopsida</taxon>
        <taxon>eudicotyledons</taxon>
        <taxon>Gunneridae</taxon>
        <taxon>Pentapetalae</taxon>
        <taxon>rosids</taxon>
        <taxon>fabids</taxon>
        <taxon>Rosales</taxon>
        <taxon>Rhamnaceae</taxon>
        <taxon>rhamnoid group</taxon>
        <taxon>Rhamneae</taxon>
        <taxon>Rhamnella</taxon>
    </lineage>
</organism>
<evidence type="ECO:0000313" key="1">
    <source>
        <dbReference type="EMBL" id="KAF3434492.1"/>
    </source>
</evidence>
<name>A0A8K0DNM9_9ROSA</name>